<dbReference type="EMBL" id="CAXAMN010008335">
    <property type="protein sequence ID" value="CAK9024726.1"/>
    <property type="molecule type" value="Genomic_DNA"/>
</dbReference>
<comment type="caution">
    <text evidence="7">The sequence shown here is derived from an EMBL/GenBank/DDBJ whole genome shotgun (WGS) entry which is preliminary data.</text>
</comment>
<dbReference type="CDD" id="cd00180">
    <property type="entry name" value="PKc"/>
    <property type="match status" value="1"/>
</dbReference>
<keyword evidence="2 3" id="KW-0067">ATP-binding</keyword>
<keyword evidence="1 3" id="KW-0547">Nucleotide-binding</keyword>
<sequence length="322" mass="35284">MHVHPLAVVPLLLNLLAVSSAIRAIEDDLDEEAPFDLERHLAFNATSMAEETRDEELPQPWKERLSKVRKLGSGSFGTVYQLRVTCDESEDQFASLKAMAKKTAAYKEVKNMRRMKGANYVISTVGKPDYVETEDTMYILMPFLNGGDLFDLMEKCVLTKGCRCGKGMCWDKLGPPYSNTYVLALFYQATLGVQEIHSKGLVHMDIKTENIMMNCVNNKCSAQVIDLGVAGPTGQCWPSGTPGYMAPAPKPVGDQPGLAQPIALAPIQFSLGLICRSVALGPEEVWKLFGSGQPQNDIFSLGVVLYQRLGAAKHPFGVSHLA</sequence>
<evidence type="ECO:0000256" key="2">
    <source>
        <dbReference type="ARBA" id="ARBA00022840"/>
    </source>
</evidence>
<feature type="binding site" evidence="3">
    <location>
        <position position="102"/>
    </location>
    <ligand>
        <name>ATP</name>
        <dbReference type="ChEBI" id="CHEBI:30616"/>
    </ligand>
</feature>
<evidence type="ECO:0000259" key="6">
    <source>
        <dbReference type="PROSITE" id="PS50011"/>
    </source>
</evidence>
<dbReference type="Gene3D" id="1.10.510.10">
    <property type="entry name" value="Transferase(Phosphotransferase) domain 1"/>
    <property type="match status" value="1"/>
</dbReference>
<gene>
    <name evidence="7" type="ORF">CCMP2556_LOCUS15736</name>
</gene>
<dbReference type="PROSITE" id="PS00107">
    <property type="entry name" value="PROTEIN_KINASE_ATP"/>
    <property type="match status" value="1"/>
</dbReference>
<keyword evidence="4" id="KW-0418">Kinase</keyword>
<keyword evidence="5" id="KW-0732">Signal</keyword>
<name>A0ABP0KDM4_9DINO</name>
<accession>A0ABP0KDM4</accession>
<keyword evidence="8" id="KW-1185">Reference proteome</keyword>
<keyword evidence="4" id="KW-0808">Transferase</keyword>
<feature type="chain" id="PRO_5047318768" description="Protein kinase domain-containing protein" evidence="5">
    <location>
        <begin position="22"/>
        <end position="322"/>
    </location>
</feature>
<evidence type="ECO:0000256" key="5">
    <source>
        <dbReference type="SAM" id="SignalP"/>
    </source>
</evidence>
<proteinExistence type="inferred from homology"/>
<evidence type="ECO:0000313" key="7">
    <source>
        <dbReference type="EMBL" id="CAK9024726.1"/>
    </source>
</evidence>
<dbReference type="PANTHER" id="PTHR44167:SF24">
    <property type="entry name" value="SERINE_THREONINE-PROTEIN KINASE CHK2"/>
    <property type="match status" value="1"/>
</dbReference>
<dbReference type="Pfam" id="PF00069">
    <property type="entry name" value="Pkinase"/>
    <property type="match status" value="1"/>
</dbReference>
<evidence type="ECO:0000256" key="4">
    <source>
        <dbReference type="RuleBase" id="RU000304"/>
    </source>
</evidence>
<dbReference type="InterPro" id="IPR017441">
    <property type="entry name" value="Protein_kinase_ATP_BS"/>
</dbReference>
<evidence type="ECO:0000256" key="3">
    <source>
        <dbReference type="PROSITE-ProRule" id="PRU10141"/>
    </source>
</evidence>
<dbReference type="SMART" id="SM00220">
    <property type="entry name" value="S_TKc"/>
    <property type="match status" value="1"/>
</dbReference>
<evidence type="ECO:0000256" key="1">
    <source>
        <dbReference type="ARBA" id="ARBA00022741"/>
    </source>
</evidence>
<protein>
    <recommendedName>
        <fullName evidence="6">Protein kinase domain-containing protein</fullName>
    </recommendedName>
</protein>
<feature type="domain" description="Protein kinase" evidence="6">
    <location>
        <begin position="65"/>
        <end position="322"/>
    </location>
</feature>
<evidence type="ECO:0000313" key="8">
    <source>
        <dbReference type="Proteomes" id="UP001642484"/>
    </source>
</evidence>
<dbReference type="PANTHER" id="PTHR44167">
    <property type="entry name" value="OVARIAN-SPECIFIC SERINE/THREONINE-PROTEIN KINASE LOK-RELATED"/>
    <property type="match status" value="1"/>
</dbReference>
<feature type="signal peptide" evidence="5">
    <location>
        <begin position="1"/>
        <end position="21"/>
    </location>
</feature>
<dbReference type="InterPro" id="IPR000719">
    <property type="entry name" value="Prot_kinase_dom"/>
</dbReference>
<dbReference type="PROSITE" id="PS00108">
    <property type="entry name" value="PROTEIN_KINASE_ST"/>
    <property type="match status" value="1"/>
</dbReference>
<reference evidence="7 8" key="1">
    <citation type="submission" date="2024-02" db="EMBL/GenBank/DDBJ databases">
        <authorList>
            <person name="Chen Y."/>
            <person name="Shah S."/>
            <person name="Dougan E. K."/>
            <person name="Thang M."/>
            <person name="Chan C."/>
        </authorList>
    </citation>
    <scope>NUCLEOTIDE SEQUENCE [LARGE SCALE GENOMIC DNA]</scope>
</reference>
<dbReference type="PROSITE" id="PS50011">
    <property type="entry name" value="PROTEIN_KINASE_DOM"/>
    <property type="match status" value="1"/>
</dbReference>
<dbReference type="InterPro" id="IPR011009">
    <property type="entry name" value="Kinase-like_dom_sf"/>
</dbReference>
<dbReference type="Proteomes" id="UP001642484">
    <property type="component" value="Unassembled WGS sequence"/>
</dbReference>
<dbReference type="SUPFAM" id="SSF56112">
    <property type="entry name" value="Protein kinase-like (PK-like)"/>
    <property type="match status" value="1"/>
</dbReference>
<dbReference type="InterPro" id="IPR008271">
    <property type="entry name" value="Ser/Thr_kinase_AS"/>
</dbReference>
<comment type="similarity">
    <text evidence="4">Belongs to the protein kinase superfamily.</text>
</comment>
<organism evidence="7 8">
    <name type="scientific">Durusdinium trenchii</name>
    <dbReference type="NCBI Taxonomy" id="1381693"/>
    <lineage>
        <taxon>Eukaryota</taxon>
        <taxon>Sar</taxon>
        <taxon>Alveolata</taxon>
        <taxon>Dinophyceae</taxon>
        <taxon>Suessiales</taxon>
        <taxon>Symbiodiniaceae</taxon>
        <taxon>Durusdinium</taxon>
    </lineage>
</organism>
<keyword evidence="4" id="KW-0723">Serine/threonine-protein kinase</keyword>